<gene>
    <name evidence="2" type="ORF">KY290_036343</name>
</gene>
<accession>A0ABQ7TT76</accession>
<feature type="region of interest" description="Disordered" evidence="1">
    <location>
        <begin position="122"/>
        <end position="149"/>
    </location>
</feature>
<reference evidence="2 3" key="1">
    <citation type="journal article" date="2021" name="bioRxiv">
        <title>Chromosome-scale and haplotype-resolved genome assembly of a tetraploid potato cultivar.</title>
        <authorList>
            <person name="Sun H."/>
            <person name="Jiao W.-B."/>
            <person name="Krause K."/>
            <person name="Campoy J.A."/>
            <person name="Goel M."/>
            <person name="Folz-Donahue K."/>
            <person name="Kukat C."/>
            <person name="Huettel B."/>
            <person name="Schneeberger K."/>
        </authorList>
    </citation>
    <scope>NUCLEOTIDE SEQUENCE [LARGE SCALE GENOMIC DNA]</scope>
    <source>
        <strain evidence="2">SolTubOtavaFocal</strain>
        <tissue evidence="2">Leaves</tissue>
    </source>
</reference>
<evidence type="ECO:0000256" key="1">
    <source>
        <dbReference type="SAM" id="MobiDB-lite"/>
    </source>
</evidence>
<evidence type="ECO:0000313" key="2">
    <source>
        <dbReference type="EMBL" id="KAH0737638.1"/>
    </source>
</evidence>
<organism evidence="2 3">
    <name type="scientific">Solanum tuberosum</name>
    <name type="common">Potato</name>
    <dbReference type="NCBI Taxonomy" id="4113"/>
    <lineage>
        <taxon>Eukaryota</taxon>
        <taxon>Viridiplantae</taxon>
        <taxon>Streptophyta</taxon>
        <taxon>Embryophyta</taxon>
        <taxon>Tracheophyta</taxon>
        <taxon>Spermatophyta</taxon>
        <taxon>Magnoliopsida</taxon>
        <taxon>eudicotyledons</taxon>
        <taxon>Gunneridae</taxon>
        <taxon>Pentapetalae</taxon>
        <taxon>asterids</taxon>
        <taxon>lamiids</taxon>
        <taxon>Solanales</taxon>
        <taxon>Solanaceae</taxon>
        <taxon>Solanoideae</taxon>
        <taxon>Solaneae</taxon>
        <taxon>Solanum</taxon>
    </lineage>
</organism>
<dbReference type="EMBL" id="JAIVGD010000028">
    <property type="protein sequence ID" value="KAH0737638.1"/>
    <property type="molecule type" value="Genomic_DNA"/>
</dbReference>
<sequence>MSQSQSSPRKVLGTPNEINPVSFYLYSDAPSLTKVPTTTMVDITKTSCPTPKSPIDLNNPTPLCQPGPYVSMLSDCLFDGDFPESKCFESNILAASENIVIESLTHMREGLRNDAGSSFADDLLGSTEPIFDKTPDVGHPPSSDSDDTD</sequence>
<keyword evidence="3" id="KW-1185">Reference proteome</keyword>
<name>A0ABQ7TT76_SOLTU</name>
<protein>
    <submittedName>
        <fullName evidence="2">Uncharacterized protein</fullName>
    </submittedName>
</protein>
<evidence type="ECO:0000313" key="3">
    <source>
        <dbReference type="Proteomes" id="UP000826656"/>
    </source>
</evidence>
<proteinExistence type="predicted"/>
<dbReference type="Proteomes" id="UP000826656">
    <property type="component" value="Unassembled WGS sequence"/>
</dbReference>
<comment type="caution">
    <text evidence="2">The sequence shown here is derived from an EMBL/GenBank/DDBJ whole genome shotgun (WGS) entry which is preliminary data.</text>
</comment>